<evidence type="ECO:0000313" key="5">
    <source>
        <dbReference type="Proteomes" id="UP000252884"/>
    </source>
</evidence>
<dbReference type="InterPro" id="IPR010131">
    <property type="entry name" value="MdtP/NodT-like"/>
</dbReference>
<dbReference type="OrthoDB" id="9770517at2"/>
<dbReference type="GO" id="GO:0005886">
    <property type="term" value="C:plasma membrane"/>
    <property type="evidence" value="ECO:0007669"/>
    <property type="project" value="UniProtKB-SubCell"/>
</dbReference>
<feature type="signal peptide" evidence="2">
    <location>
        <begin position="1"/>
        <end position="24"/>
    </location>
</feature>
<name>A0A368Y316_9BURK</name>
<dbReference type="SUPFAM" id="SSF56954">
    <property type="entry name" value="Outer membrane efflux proteins (OEP)"/>
    <property type="match status" value="1"/>
</dbReference>
<comment type="similarity">
    <text evidence="1 2">Belongs to the outer membrane factor (OMF) (TC 1.B.17) family.</text>
</comment>
<dbReference type="PROSITE" id="PS51257">
    <property type="entry name" value="PROKAR_LIPOPROTEIN"/>
    <property type="match status" value="1"/>
</dbReference>
<feature type="coiled-coil region" evidence="3">
    <location>
        <begin position="215"/>
        <end position="249"/>
    </location>
</feature>
<dbReference type="RefSeq" id="WP_114467740.1">
    <property type="nucleotide sequence ID" value="NZ_QPJK01000002.1"/>
</dbReference>
<keyword evidence="2" id="KW-1134">Transmembrane beta strand</keyword>
<dbReference type="AlphaFoldDB" id="A0A368Y316"/>
<keyword evidence="2" id="KW-0449">Lipoprotein</keyword>
<dbReference type="PANTHER" id="PTHR30203">
    <property type="entry name" value="OUTER MEMBRANE CATION EFFLUX PROTEIN"/>
    <property type="match status" value="1"/>
</dbReference>
<dbReference type="InterPro" id="IPR003423">
    <property type="entry name" value="OMP_efflux"/>
</dbReference>
<keyword evidence="2" id="KW-0472">Membrane</keyword>
<evidence type="ECO:0000313" key="4">
    <source>
        <dbReference type="EMBL" id="RCW74663.1"/>
    </source>
</evidence>
<accession>A0A368Y316</accession>
<keyword evidence="2" id="KW-0564">Palmitate</keyword>
<comment type="caution">
    <text evidence="4">The sequence shown here is derived from an EMBL/GenBank/DDBJ whole genome shotgun (WGS) entry which is preliminary data.</text>
</comment>
<comment type="subcellular location">
    <subcellularLocation>
        <location evidence="2">Cell membrane</location>
        <topology evidence="2">Lipid-anchor</topology>
    </subcellularLocation>
</comment>
<dbReference type="Pfam" id="PF02321">
    <property type="entry name" value="OEP"/>
    <property type="match status" value="2"/>
</dbReference>
<sequence>MTKKPSTRLTALALAALLSGCSFIPTYERPAAPVATQWPGETAATAAAQPVADIPWQSFFSDARLRALVEQALANNRDLRVAVLNIEQARAQYRIQRADRLPSIGVGASGTRTELGQGGSTTAYQVGLTLSSWELDFFGRVASLSEAALGQYLATEEGRKSTQITLVSAVANAYLSLLADEELLELTRQTLVTREDSAKLSKLRFDNGVASELDLRQAQSLLEAARATLAQLQRQRAQDQNQLTLLVGQPDWAQRIAALPATSRLESAIVMNDLPAGLPSDVLTARPDIRQAEQLLRSANANIGAARAAFFPRITLTAGFGTVSSQLSGLFESGSWGFSAAPQLLLPIFDGGRNQAGLDSANVNRDIAVAQYEKAIQTAFREVADALAGRATLGEELRAQQAQAEAESARFKLSDLRYRNGVASYLDLLDAQRSLFVTQQAVVQTRLAQLQNQVTLYKTLGGGWTSQP</sequence>
<reference evidence="4 5" key="1">
    <citation type="submission" date="2018-07" db="EMBL/GenBank/DDBJ databases">
        <title>Genomic Encyclopedia of Type Strains, Phase IV (KMG-IV): sequencing the most valuable type-strain genomes for metagenomic binning, comparative biology and taxonomic classification.</title>
        <authorList>
            <person name="Goeker M."/>
        </authorList>
    </citation>
    <scope>NUCLEOTIDE SEQUENCE [LARGE SCALE GENOMIC DNA]</scope>
    <source>
        <strain evidence="4 5">DSM 21634</strain>
    </source>
</reference>
<dbReference type="Proteomes" id="UP000252884">
    <property type="component" value="Unassembled WGS sequence"/>
</dbReference>
<evidence type="ECO:0000256" key="3">
    <source>
        <dbReference type="SAM" id="Coils"/>
    </source>
</evidence>
<evidence type="ECO:0000256" key="1">
    <source>
        <dbReference type="ARBA" id="ARBA00007613"/>
    </source>
</evidence>
<dbReference type="NCBIfam" id="TIGR01845">
    <property type="entry name" value="outer_NodT"/>
    <property type="match status" value="1"/>
</dbReference>
<dbReference type="Gene3D" id="1.20.1600.10">
    <property type="entry name" value="Outer membrane efflux proteins (OEP)"/>
    <property type="match status" value="1"/>
</dbReference>
<dbReference type="Gene3D" id="2.20.200.10">
    <property type="entry name" value="Outer membrane efflux proteins (OEP)"/>
    <property type="match status" value="1"/>
</dbReference>
<gene>
    <name evidence="4" type="ORF">DES41_102987</name>
</gene>
<organism evidence="4 5">
    <name type="scientific">Pseudorhodoferax soli</name>
    <dbReference type="NCBI Taxonomy" id="545864"/>
    <lineage>
        <taxon>Bacteria</taxon>
        <taxon>Pseudomonadati</taxon>
        <taxon>Pseudomonadota</taxon>
        <taxon>Betaproteobacteria</taxon>
        <taxon>Burkholderiales</taxon>
        <taxon>Comamonadaceae</taxon>
    </lineage>
</organism>
<protein>
    <submittedName>
        <fullName evidence="4">Multidrug efflux system outer membrane protein</fullName>
    </submittedName>
</protein>
<keyword evidence="3" id="KW-0175">Coiled coil</keyword>
<evidence type="ECO:0000256" key="2">
    <source>
        <dbReference type="RuleBase" id="RU362097"/>
    </source>
</evidence>
<dbReference type="EMBL" id="QPJK01000002">
    <property type="protein sequence ID" value="RCW74663.1"/>
    <property type="molecule type" value="Genomic_DNA"/>
</dbReference>
<feature type="chain" id="PRO_5016481627" evidence="2">
    <location>
        <begin position="25"/>
        <end position="468"/>
    </location>
</feature>
<keyword evidence="5" id="KW-1185">Reference proteome</keyword>
<dbReference type="PANTHER" id="PTHR30203:SF32">
    <property type="entry name" value="CATION EFFLUX SYSTEM PROTEIN CUSC"/>
    <property type="match status" value="1"/>
</dbReference>
<dbReference type="GO" id="GO:0015562">
    <property type="term" value="F:efflux transmembrane transporter activity"/>
    <property type="evidence" value="ECO:0007669"/>
    <property type="project" value="InterPro"/>
</dbReference>
<keyword evidence="2" id="KW-0732">Signal</keyword>
<proteinExistence type="inferred from homology"/>
<keyword evidence="2" id="KW-0812">Transmembrane</keyword>